<dbReference type="InterPro" id="IPR051206">
    <property type="entry name" value="NAMLAA_amidase_2"/>
</dbReference>
<keyword evidence="7" id="KW-1185">Reference proteome</keyword>
<dbReference type="Pfam" id="PF01510">
    <property type="entry name" value="Amidase_2"/>
    <property type="match status" value="1"/>
</dbReference>
<organism evidence="6 7">
    <name type="scientific">Peptoniphilus asaccharolyticus DSM 20463</name>
    <dbReference type="NCBI Taxonomy" id="573058"/>
    <lineage>
        <taxon>Bacteria</taxon>
        <taxon>Bacillati</taxon>
        <taxon>Bacillota</taxon>
        <taxon>Tissierellia</taxon>
        <taxon>Tissierellales</taxon>
        <taxon>Peptoniphilaceae</taxon>
        <taxon>Peptoniphilus</taxon>
    </lineage>
</organism>
<dbReference type="EMBL" id="FWWR01000008">
    <property type="protein sequence ID" value="SMB78792.1"/>
    <property type="molecule type" value="Genomic_DNA"/>
</dbReference>
<dbReference type="Proteomes" id="UP000192368">
    <property type="component" value="Unassembled WGS sequence"/>
</dbReference>
<protein>
    <recommendedName>
        <fullName evidence="2">N-acetylmuramoyl-L-alanine amidase</fullName>
        <ecNumber evidence="2">3.5.1.28</ecNumber>
    </recommendedName>
</protein>
<dbReference type="PANTHER" id="PTHR30417">
    <property type="entry name" value="N-ACETYLMURAMOYL-L-ALANINE AMIDASE AMID"/>
    <property type="match status" value="1"/>
</dbReference>
<evidence type="ECO:0000313" key="7">
    <source>
        <dbReference type="Proteomes" id="UP000192368"/>
    </source>
</evidence>
<dbReference type="GO" id="GO:0071555">
    <property type="term" value="P:cell wall organization"/>
    <property type="evidence" value="ECO:0007669"/>
    <property type="project" value="UniProtKB-KW"/>
</dbReference>
<dbReference type="PANTHER" id="PTHR30417:SF1">
    <property type="entry name" value="N-ACETYLMURAMOYL-L-ALANINE AMIDASE AMID"/>
    <property type="match status" value="1"/>
</dbReference>
<dbReference type="Gene3D" id="3.40.80.10">
    <property type="entry name" value="Peptidoglycan recognition protein-like"/>
    <property type="match status" value="1"/>
</dbReference>
<accession>A0A1W1UCP4</accession>
<dbReference type="InterPro" id="IPR002502">
    <property type="entry name" value="Amidase_domain"/>
</dbReference>
<dbReference type="GO" id="GO:0008745">
    <property type="term" value="F:N-acetylmuramoyl-L-alanine amidase activity"/>
    <property type="evidence" value="ECO:0007669"/>
    <property type="project" value="UniProtKB-EC"/>
</dbReference>
<evidence type="ECO:0000313" key="6">
    <source>
        <dbReference type="EMBL" id="SMB78792.1"/>
    </source>
</evidence>
<dbReference type="EC" id="3.5.1.28" evidence="2"/>
<sequence>MNLKKLILRNNECYKVGKIFEPKGIMLHSTGANNPWLKRYIGPNDGILGTNKYNNHWNQFRPDGRQVCVHAFIGKLENGSIATYQTLPWKIKGWHCGGKANNSHIGIEICEDDLNNENYFKSVYIESLELCVYLCKIYNLTEKDILCHSEGFKLGIASNHSDVMHWFSRHNKDMDKFRFELKHLLNYC</sequence>
<dbReference type="InterPro" id="IPR036505">
    <property type="entry name" value="Amidase/PGRP_sf"/>
</dbReference>
<evidence type="ECO:0000256" key="2">
    <source>
        <dbReference type="ARBA" id="ARBA00011901"/>
    </source>
</evidence>
<name>A0A1W1UCP4_PEPAS</name>
<dbReference type="STRING" id="573058.SAMN00017477_0100"/>
<feature type="domain" description="N-acetylmuramoyl-L-alanine amidase" evidence="5">
    <location>
        <begin position="32"/>
        <end position="169"/>
    </location>
</feature>
<keyword evidence="3" id="KW-0378">Hydrolase</keyword>
<dbReference type="AlphaFoldDB" id="A0A1W1UCP4"/>
<dbReference type="OrthoDB" id="9800780at2"/>
<proteinExistence type="predicted"/>
<dbReference type="CDD" id="cd06583">
    <property type="entry name" value="PGRP"/>
    <property type="match status" value="1"/>
</dbReference>
<keyword evidence="4" id="KW-0961">Cell wall biogenesis/degradation</keyword>
<dbReference type="SMART" id="SM00644">
    <property type="entry name" value="Ami_2"/>
    <property type="match status" value="1"/>
</dbReference>
<evidence type="ECO:0000256" key="3">
    <source>
        <dbReference type="ARBA" id="ARBA00022801"/>
    </source>
</evidence>
<dbReference type="SUPFAM" id="SSF55846">
    <property type="entry name" value="N-acetylmuramoyl-L-alanine amidase-like"/>
    <property type="match status" value="1"/>
</dbReference>
<evidence type="ECO:0000256" key="1">
    <source>
        <dbReference type="ARBA" id="ARBA00001561"/>
    </source>
</evidence>
<evidence type="ECO:0000256" key="4">
    <source>
        <dbReference type="ARBA" id="ARBA00023316"/>
    </source>
</evidence>
<evidence type="ECO:0000259" key="5">
    <source>
        <dbReference type="SMART" id="SM00644"/>
    </source>
</evidence>
<gene>
    <name evidence="6" type="ORF">SAMN00017477_0100</name>
</gene>
<dbReference type="GO" id="GO:0009254">
    <property type="term" value="P:peptidoglycan turnover"/>
    <property type="evidence" value="ECO:0007669"/>
    <property type="project" value="TreeGrafter"/>
</dbReference>
<reference evidence="7" key="1">
    <citation type="submission" date="2017-04" db="EMBL/GenBank/DDBJ databases">
        <authorList>
            <person name="Varghese N."/>
            <person name="Submissions S."/>
        </authorList>
    </citation>
    <scope>NUCLEOTIDE SEQUENCE [LARGE SCALE GENOMIC DNA]</scope>
    <source>
        <strain evidence="7">DSM 20463</strain>
    </source>
</reference>
<comment type="catalytic activity">
    <reaction evidence="1">
        <text>Hydrolyzes the link between N-acetylmuramoyl residues and L-amino acid residues in certain cell-wall glycopeptides.</text>
        <dbReference type="EC" id="3.5.1.28"/>
    </reaction>
</comment>
<dbReference type="RefSeq" id="WP_084229809.1">
    <property type="nucleotide sequence ID" value="NZ_FWWR01000008.1"/>
</dbReference>
<dbReference type="GO" id="GO:0009253">
    <property type="term" value="P:peptidoglycan catabolic process"/>
    <property type="evidence" value="ECO:0007669"/>
    <property type="project" value="InterPro"/>
</dbReference>